<dbReference type="InterPro" id="IPR045877">
    <property type="entry name" value="ZFP36-like"/>
</dbReference>
<protein>
    <submittedName>
        <fullName evidence="9">Uncharacterized protein</fullName>
    </submittedName>
</protein>
<feature type="domain" description="C3H1-type" evidence="8">
    <location>
        <begin position="102"/>
        <end position="134"/>
    </location>
</feature>
<sequence length="599" mass="64748">MVMSYPEHDMENGDDTKTTKSERTMSASTTADAGSPSALLRLVENRRPRRESEDSVKSKLELAIRRTSCSPLTNAGTKSAPDGTLLVYRTESMATAVKANAFLKTKMCPKLRMNANGVWTCPQGDRCSFAHSEAELRSLPNLTKTAICYEQVYGKCGCKNGARCKYAHSEEELRKYIPLSTSNSRSPGRPRHGSGDSVNTTKRKNSRASELVGLCNSGSRSGRRCGKESVSSCTKTAVEPKPIDLPSLRSRALEIARELPASRGKHLEISRSQLVDQLDDPCIAQYMCSICGALASPTPDPTIASACAHMTCARCFEGWRRANVEQEPKLKTLPCPSCGCPLRKGIDVFPFNESIEGPIAALLRVYSKIRIRCQKVDELSNSPPCEWVGSVRDFPEHMVVCHHWECMLETLPSSSLEHDAGAANEDRPMQFNHGTLHGHRGTISSSAAADITPMWDDISPSADSGNLLKIPPASADASSTGFNEQLLILSPSPVVDSHGHPSAAASASTATTITGALGGIWRTQQLDGYSGSSSNCSEMMTCITPEKVSLLPGSGLGEEPDDKHVEELALAECEVICDFIPYGSSADKMLEIFEGETLL</sequence>
<dbReference type="InParanoid" id="C5LIH9"/>
<organism evidence="10">
    <name type="scientific">Perkinsus marinus (strain ATCC 50983 / TXsc)</name>
    <dbReference type="NCBI Taxonomy" id="423536"/>
    <lineage>
        <taxon>Eukaryota</taxon>
        <taxon>Sar</taxon>
        <taxon>Alveolata</taxon>
        <taxon>Perkinsozoa</taxon>
        <taxon>Perkinsea</taxon>
        <taxon>Perkinsida</taxon>
        <taxon>Perkinsidae</taxon>
        <taxon>Perkinsus</taxon>
    </lineage>
</organism>
<dbReference type="GO" id="GO:0003729">
    <property type="term" value="F:mRNA binding"/>
    <property type="evidence" value="ECO:0007669"/>
    <property type="project" value="InterPro"/>
</dbReference>
<feature type="zinc finger region" description="C3H1-type" evidence="5">
    <location>
        <begin position="102"/>
        <end position="134"/>
    </location>
</feature>
<dbReference type="PROSITE" id="PS50089">
    <property type="entry name" value="ZF_RING_2"/>
    <property type="match status" value="1"/>
</dbReference>
<feature type="zinc finger region" description="C3H1-type" evidence="5">
    <location>
        <begin position="142"/>
        <end position="171"/>
    </location>
</feature>
<dbReference type="GO" id="GO:0008270">
    <property type="term" value="F:zinc ion binding"/>
    <property type="evidence" value="ECO:0007669"/>
    <property type="project" value="UniProtKB-KW"/>
</dbReference>
<keyword evidence="2" id="KW-0677">Repeat</keyword>
<proteinExistence type="predicted"/>
<accession>C5LIH9</accession>
<dbReference type="RefSeq" id="XP_002771567.1">
    <property type="nucleotide sequence ID" value="XM_002771521.1"/>
</dbReference>
<dbReference type="InterPro" id="IPR036855">
    <property type="entry name" value="Znf_CCCH_sf"/>
</dbReference>
<evidence type="ECO:0000256" key="2">
    <source>
        <dbReference type="ARBA" id="ARBA00022737"/>
    </source>
</evidence>
<keyword evidence="10" id="KW-1185">Reference proteome</keyword>
<keyword evidence="1 5" id="KW-0479">Metal-binding</keyword>
<feature type="compositionally biased region" description="Basic and acidic residues" evidence="6">
    <location>
        <begin position="43"/>
        <end position="58"/>
    </location>
</feature>
<keyword evidence="3 5" id="KW-0863">Zinc-finger</keyword>
<dbReference type="PANTHER" id="PTHR12547:SF18">
    <property type="entry name" value="PROTEIN TIS11"/>
    <property type="match status" value="1"/>
</dbReference>
<dbReference type="GeneID" id="9047470"/>
<feature type="region of interest" description="Disordered" evidence="6">
    <location>
        <begin position="1"/>
        <end position="58"/>
    </location>
</feature>
<feature type="domain" description="RING-type" evidence="7">
    <location>
        <begin position="288"/>
        <end position="338"/>
    </location>
</feature>
<dbReference type="InterPro" id="IPR000571">
    <property type="entry name" value="Znf_CCCH"/>
</dbReference>
<dbReference type="OrthoDB" id="430732at2759"/>
<dbReference type="SMART" id="SM00356">
    <property type="entry name" value="ZnF_C3H1"/>
    <property type="match status" value="2"/>
</dbReference>
<dbReference type="AlphaFoldDB" id="C5LIH9"/>
<keyword evidence="4 5" id="KW-0862">Zinc</keyword>
<dbReference type="Gene3D" id="4.10.1000.10">
    <property type="entry name" value="Zinc finger, CCCH-type"/>
    <property type="match status" value="2"/>
</dbReference>
<evidence type="ECO:0000313" key="9">
    <source>
        <dbReference type="EMBL" id="EER03383.1"/>
    </source>
</evidence>
<evidence type="ECO:0000256" key="6">
    <source>
        <dbReference type="SAM" id="MobiDB-lite"/>
    </source>
</evidence>
<evidence type="ECO:0000256" key="5">
    <source>
        <dbReference type="PROSITE-ProRule" id="PRU00723"/>
    </source>
</evidence>
<dbReference type="EMBL" id="GG682243">
    <property type="protein sequence ID" value="EER03383.1"/>
    <property type="molecule type" value="Genomic_DNA"/>
</dbReference>
<dbReference type="SUPFAM" id="SSF57850">
    <property type="entry name" value="RING/U-box"/>
    <property type="match status" value="1"/>
</dbReference>
<dbReference type="InterPro" id="IPR013083">
    <property type="entry name" value="Znf_RING/FYVE/PHD"/>
</dbReference>
<evidence type="ECO:0000256" key="4">
    <source>
        <dbReference type="ARBA" id="ARBA00022833"/>
    </source>
</evidence>
<evidence type="ECO:0000259" key="7">
    <source>
        <dbReference type="PROSITE" id="PS50089"/>
    </source>
</evidence>
<dbReference type="PROSITE" id="PS50103">
    <property type="entry name" value="ZF_C3H1"/>
    <property type="match status" value="2"/>
</dbReference>
<name>C5LIH9_PERM5</name>
<evidence type="ECO:0000259" key="8">
    <source>
        <dbReference type="PROSITE" id="PS50103"/>
    </source>
</evidence>
<feature type="region of interest" description="Disordered" evidence="6">
    <location>
        <begin position="177"/>
        <end position="208"/>
    </location>
</feature>
<dbReference type="Gene3D" id="3.30.40.10">
    <property type="entry name" value="Zinc/RING finger domain, C3HC4 (zinc finger)"/>
    <property type="match status" value="1"/>
</dbReference>
<evidence type="ECO:0000256" key="3">
    <source>
        <dbReference type="ARBA" id="ARBA00022771"/>
    </source>
</evidence>
<dbReference type="InterPro" id="IPR001841">
    <property type="entry name" value="Znf_RING"/>
</dbReference>
<evidence type="ECO:0000313" key="10">
    <source>
        <dbReference type="Proteomes" id="UP000007800"/>
    </source>
</evidence>
<dbReference type="PANTHER" id="PTHR12547">
    <property type="entry name" value="CCCH ZINC FINGER/TIS11-RELATED"/>
    <property type="match status" value="1"/>
</dbReference>
<gene>
    <name evidence="9" type="ORF">Pmar_PMAR014600</name>
</gene>
<reference evidence="9 10" key="1">
    <citation type="submission" date="2008-07" db="EMBL/GenBank/DDBJ databases">
        <authorList>
            <person name="El-Sayed N."/>
            <person name="Caler E."/>
            <person name="Inman J."/>
            <person name="Amedeo P."/>
            <person name="Hass B."/>
            <person name="Wortman J."/>
        </authorList>
    </citation>
    <scope>NUCLEOTIDE SEQUENCE [LARGE SCALE GENOMIC DNA]</scope>
    <source>
        <strain evidence="10">ATCC 50983 / TXsc</strain>
    </source>
</reference>
<evidence type="ECO:0000256" key="1">
    <source>
        <dbReference type="ARBA" id="ARBA00022723"/>
    </source>
</evidence>
<dbReference type="Proteomes" id="UP000007800">
    <property type="component" value="Unassembled WGS sequence"/>
</dbReference>
<feature type="domain" description="C3H1-type" evidence="8">
    <location>
        <begin position="142"/>
        <end position="171"/>
    </location>
</feature>
<dbReference type="SUPFAM" id="SSF90229">
    <property type="entry name" value="CCCH zinc finger"/>
    <property type="match status" value="1"/>
</dbReference>
<feature type="compositionally biased region" description="Basic and acidic residues" evidence="6">
    <location>
        <begin position="1"/>
        <end position="23"/>
    </location>
</feature>